<protein>
    <submittedName>
        <fullName evidence="2">Cytochrome C</fullName>
    </submittedName>
</protein>
<organism evidence="2 3">
    <name type="scientific">Planctomicrobium piriforme</name>
    <dbReference type="NCBI Taxonomy" id="1576369"/>
    <lineage>
        <taxon>Bacteria</taxon>
        <taxon>Pseudomonadati</taxon>
        <taxon>Planctomycetota</taxon>
        <taxon>Planctomycetia</taxon>
        <taxon>Planctomycetales</taxon>
        <taxon>Planctomycetaceae</taxon>
        <taxon>Planctomicrobium</taxon>
    </lineage>
</organism>
<dbReference type="PROSITE" id="PS51257">
    <property type="entry name" value="PROKAR_LIPOPROTEIN"/>
    <property type="match status" value="1"/>
</dbReference>
<dbReference type="GO" id="GO:0020037">
    <property type="term" value="F:heme binding"/>
    <property type="evidence" value="ECO:0007669"/>
    <property type="project" value="InterPro"/>
</dbReference>
<evidence type="ECO:0000313" key="3">
    <source>
        <dbReference type="Proteomes" id="UP000199518"/>
    </source>
</evidence>
<dbReference type="GO" id="GO:0009055">
    <property type="term" value="F:electron transfer activity"/>
    <property type="evidence" value="ECO:0007669"/>
    <property type="project" value="InterPro"/>
</dbReference>
<dbReference type="InterPro" id="IPR002321">
    <property type="entry name" value="Cyt_c_II"/>
</dbReference>
<dbReference type="STRING" id="1576369.SAMN05421753_115135"/>
<dbReference type="Proteomes" id="UP000199518">
    <property type="component" value="Unassembled WGS sequence"/>
</dbReference>
<proteinExistence type="predicted"/>
<dbReference type="Gene3D" id="1.20.120.10">
    <property type="entry name" value="Cytochrome c/b562"/>
    <property type="match status" value="1"/>
</dbReference>
<dbReference type="EMBL" id="FOQD01000015">
    <property type="protein sequence ID" value="SFJ10056.1"/>
    <property type="molecule type" value="Genomic_DNA"/>
</dbReference>
<evidence type="ECO:0000313" key="2">
    <source>
        <dbReference type="EMBL" id="SFJ10056.1"/>
    </source>
</evidence>
<feature type="region of interest" description="Disordered" evidence="1">
    <location>
        <begin position="28"/>
        <end position="61"/>
    </location>
</feature>
<dbReference type="PROSITE" id="PS51009">
    <property type="entry name" value="CYTCII"/>
    <property type="match status" value="1"/>
</dbReference>
<dbReference type="InterPro" id="IPR010980">
    <property type="entry name" value="Cyt_c/b562"/>
</dbReference>
<feature type="compositionally biased region" description="Low complexity" evidence="1">
    <location>
        <begin position="30"/>
        <end position="57"/>
    </location>
</feature>
<dbReference type="AlphaFoldDB" id="A0A1I3NMQ1"/>
<reference evidence="3" key="1">
    <citation type="submission" date="2016-10" db="EMBL/GenBank/DDBJ databases">
        <authorList>
            <person name="Varghese N."/>
            <person name="Submissions S."/>
        </authorList>
    </citation>
    <scope>NUCLEOTIDE SEQUENCE [LARGE SCALE GENOMIC DNA]</scope>
    <source>
        <strain evidence="3">DSM 26348</strain>
    </source>
</reference>
<sequence>MSSGFRITVGCLLSVVVCGCGGQSAPPPAVSTAAPPAAPAAATPAPAANVSAPPAAVKNEGGKETKWIGTIPYDVFYDQPLTIASDATVIASANPPVGSVPPVAPAGMPSGNPVASSTMSTPKPADAAATVPTGAVDWAAVLPMALLVEETKLLRTRLTGNLQTVATFNKNTKAIETDAAILTALAAVATVHPEKVNWKPNAKYLRDLGLEVSSSANGTGREPFTKTKEPFEKLTIILDGGKPPEMESKDVVPFAEVAYLAEMMKRIETTFSNLKANFNTPARLKEDPAAVERELRMMALLGTMMADASYDSAAEEGYQKLTQRFVSGAKEALEAAKTGDLEGYQAALNKVQTTCAECHQEYRGNNSTF</sequence>
<evidence type="ECO:0000256" key="1">
    <source>
        <dbReference type="SAM" id="MobiDB-lite"/>
    </source>
</evidence>
<dbReference type="GO" id="GO:0005506">
    <property type="term" value="F:iron ion binding"/>
    <property type="evidence" value="ECO:0007669"/>
    <property type="project" value="InterPro"/>
</dbReference>
<dbReference type="OrthoDB" id="290618at2"/>
<name>A0A1I3NMQ1_9PLAN</name>
<gene>
    <name evidence="2" type="ORF">SAMN05421753_115135</name>
</gene>
<dbReference type="Pfam" id="PF01322">
    <property type="entry name" value="Cytochrom_C_2"/>
    <property type="match status" value="1"/>
</dbReference>
<dbReference type="GO" id="GO:0022900">
    <property type="term" value="P:electron transport chain"/>
    <property type="evidence" value="ECO:0007669"/>
    <property type="project" value="InterPro"/>
</dbReference>
<keyword evidence="3" id="KW-1185">Reference proteome</keyword>
<dbReference type="SUPFAM" id="SSF47175">
    <property type="entry name" value="Cytochromes"/>
    <property type="match status" value="1"/>
</dbReference>
<dbReference type="RefSeq" id="WP_092053569.1">
    <property type="nucleotide sequence ID" value="NZ_FOQD01000015.1"/>
</dbReference>
<accession>A0A1I3NMQ1</accession>